<evidence type="ECO:0000256" key="11">
    <source>
        <dbReference type="SAM" id="MobiDB-lite"/>
    </source>
</evidence>
<feature type="transmembrane region" description="Helical" evidence="10">
    <location>
        <begin position="321"/>
        <end position="338"/>
    </location>
</feature>
<feature type="transmembrane region" description="Helical" evidence="10">
    <location>
        <begin position="223"/>
        <end position="245"/>
    </location>
</feature>
<feature type="compositionally biased region" description="Basic residues" evidence="11">
    <location>
        <begin position="1"/>
        <end position="10"/>
    </location>
</feature>
<feature type="transmembrane region" description="Helical" evidence="10">
    <location>
        <begin position="151"/>
        <end position="181"/>
    </location>
</feature>
<evidence type="ECO:0000256" key="9">
    <source>
        <dbReference type="ARBA" id="ARBA00023136"/>
    </source>
</evidence>
<keyword evidence="8 10" id="KW-1133">Transmembrane helix</keyword>
<feature type="transmembrane region" description="Helical" evidence="10">
    <location>
        <begin position="89"/>
        <end position="107"/>
    </location>
</feature>
<evidence type="ECO:0000256" key="5">
    <source>
        <dbReference type="ARBA" id="ARBA00022679"/>
    </source>
</evidence>
<dbReference type="EC" id="2.4.1.-" evidence="10"/>
<proteinExistence type="inferred from homology"/>
<keyword evidence="7 10" id="KW-0256">Endoplasmic reticulum</keyword>
<feature type="transmembrane region" description="Helical" evidence="10">
    <location>
        <begin position="387"/>
        <end position="409"/>
    </location>
</feature>
<evidence type="ECO:0000256" key="2">
    <source>
        <dbReference type="ARBA" id="ARBA00004922"/>
    </source>
</evidence>
<evidence type="ECO:0000256" key="8">
    <source>
        <dbReference type="ARBA" id="ARBA00022989"/>
    </source>
</evidence>
<dbReference type="Proteomes" id="UP001314263">
    <property type="component" value="Unassembled WGS sequence"/>
</dbReference>
<keyword evidence="13" id="KW-1185">Reference proteome</keyword>
<evidence type="ECO:0000256" key="1">
    <source>
        <dbReference type="ARBA" id="ARBA00004477"/>
    </source>
</evidence>
<comment type="subcellular location">
    <subcellularLocation>
        <location evidence="1 10">Endoplasmic reticulum membrane</location>
        <topology evidence="1 10">Multi-pass membrane protein</topology>
    </subcellularLocation>
</comment>
<feature type="transmembrane region" description="Helical" evidence="10">
    <location>
        <begin position="345"/>
        <end position="367"/>
    </location>
</feature>
<feature type="region of interest" description="Disordered" evidence="11">
    <location>
        <begin position="1"/>
        <end position="20"/>
    </location>
</feature>
<gene>
    <name evidence="12" type="ORF">CVIRNUC_001556</name>
</gene>
<reference evidence="12 13" key="1">
    <citation type="submission" date="2023-10" db="EMBL/GenBank/DDBJ databases">
        <authorList>
            <person name="Maclean D."/>
            <person name="Macfadyen A."/>
        </authorList>
    </citation>
    <scope>NUCLEOTIDE SEQUENCE [LARGE SCALE GENOMIC DNA]</scope>
</reference>
<feature type="region of interest" description="Disordered" evidence="11">
    <location>
        <begin position="476"/>
        <end position="499"/>
    </location>
</feature>
<dbReference type="PANTHER" id="PTHR22760:SF2">
    <property type="entry name" value="ALPHA-1,2-MANNOSYLTRANSFERASE ALG9"/>
    <property type="match status" value="1"/>
</dbReference>
<sequence>MIGLRQRRNRSSSSLPLSPDRAKSRVLDRRRPGAIFAFVCLLLPRVLSALYNIIHDCDEVYNYWEPLHFLLYGHGMQTWEYSAAYALRSYLYLLVHTTIAGPAALWLGTGSGKVAVFYVLRAALAVTSAYAEARLVRAVRDFAGAKLAQLLLFLLCCSAGMFAAASAFLPSSFVMYTLTLAAAAVIDNHPRGVIAYGAIAVLLGWPVAGVAFVPYAIYVLTAAPFLSALGTAVTMSLLMLVPLVVTDRLFYGRWTVTLWNFLKYNVMGGGDSALYGVESTTFYLRNALTNLNLVLPLALLVPLSALFLMSNKRGAGVRIRLAIAVAPVWVWGAVISALPHKEERFLYPVYPLVCLSAAMTLAALPVMAKGTLGCLLPRQAVQWVARLAPRLACCAILALSLSRVAALLLNYGAPMQVYRQLPQAPLLQPGTNFSYVCVGDEWHRFPSSFHLPHPSYRLAFVKSDFHGLLPRPFETAQGGTAGAPEELNNRNQEEPRNYRADTSQCQYYVGRQPKGAEHIEGLEGWQAVAQWPFVEQSKSPRALYRAFYVPQISQRTNRVLNYVVLQRPEKKQRRSWLRQ</sequence>
<protein>
    <recommendedName>
        <fullName evidence="10">Mannosyltransferase</fullName>
        <ecNumber evidence="10">2.4.1.-</ecNumber>
    </recommendedName>
</protein>
<keyword evidence="4 10" id="KW-0328">Glycosyltransferase</keyword>
<dbReference type="Pfam" id="PF03901">
    <property type="entry name" value="Glyco_transf_22"/>
    <property type="match status" value="1"/>
</dbReference>
<dbReference type="GO" id="GO:0005789">
    <property type="term" value="C:endoplasmic reticulum membrane"/>
    <property type="evidence" value="ECO:0007669"/>
    <property type="project" value="UniProtKB-SubCell"/>
</dbReference>
<dbReference type="GO" id="GO:0006487">
    <property type="term" value="P:protein N-linked glycosylation"/>
    <property type="evidence" value="ECO:0007669"/>
    <property type="project" value="TreeGrafter"/>
</dbReference>
<comment type="caution">
    <text evidence="12">The sequence shown here is derived from an EMBL/GenBank/DDBJ whole genome shotgun (WGS) entry which is preliminary data.</text>
</comment>
<comment type="pathway">
    <text evidence="2">Protein modification; protein glycosylation.</text>
</comment>
<feature type="transmembrane region" description="Helical" evidence="10">
    <location>
        <begin position="291"/>
        <end position="309"/>
    </location>
</feature>
<keyword evidence="9 10" id="KW-0472">Membrane</keyword>
<feature type="transmembrane region" description="Helical" evidence="10">
    <location>
        <begin position="33"/>
        <end position="54"/>
    </location>
</feature>
<name>A0AAV1HUU9_9CHLO</name>
<evidence type="ECO:0000313" key="13">
    <source>
        <dbReference type="Proteomes" id="UP001314263"/>
    </source>
</evidence>
<feature type="transmembrane region" description="Helical" evidence="10">
    <location>
        <begin position="193"/>
        <end position="217"/>
    </location>
</feature>
<dbReference type="AlphaFoldDB" id="A0AAV1HUU9"/>
<comment type="similarity">
    <text evidence="3 10">Belongs to the glycosyltransferase 22 family.</text>
</comment>
<evidence type="ECO:0000256" key="6">
    <source>
        <dbReference type="ARBA" id="ARBA00022692"/>
    </source>
</evidence>
<dbReference type="PANTHER" id="PTHR22760">
    <property type="entry name" value="GLYCOSYLTRANSFERASE"/>
    <property type="match status" value="1"/>
</dbReference>
<accession>A0AAV1HUU9</accession>
<keyword evidence="5" id="KW-0808">Transferase</keyword>
<feature type="compositionally biased region" description="Basic and acidic residues" evidence="11">
    <location>
        <begin position="487"/>
        <end position="499"/>
    </location>
</feature>
<organism evidence="12 13">
    <name type="scientific">Coccomyxa viridis</name>
    <dbReference type="NCBI Taxonomy" id="1274662"/>
    <lineage>
        <taxon>Eukaryota</taxon>
        <taxon>Viridiplantae</taxon>
        <taxon>Chlorophyta</taxon>
        <taxon>core chlorophytes</taxon>
        <taxon>Trebouxiophyceae</taxon>
        <taxon>Trebouxiophyceae incertae sedis</taxon>
        <taxon>Coccomyxaceae</taxon>
        <taxon>Coccomyxa</taxon>
    </lineage>
</organism>
<feature type="transmembrane region" description="Helical" evidence="10">
    <location>
        <begin position="114"/>
        <end position="131"/>
    </location>
</feature>
<evidence type="ECO:0000256" key="10">
    <source>
        <dbReference type="RuleBase" id="RU363075"/>
    </source>
</evidence>
<evidence type="ECO:0000313" key="12">
    <source>
        <dbReference type="EMBL" id="CAK0744538.1"/>
    </source>
</evidence>
<evidence type="ECO:0000256" key="7">
    <source>
        <dbReference type="ARBA" id="ARBA00022824"/>
    </source>
</evidence>
<dbReference type="EMBL" id="CAUYUE010000002">
    <property type="protein sequence ID" value="CAK0744538.1"/>
    <property type="molecule type" value="Genomic_DNA"/>
</dbReference>
<evidence type="ECO:0000256" key="4">
    <source>
        <dbReference type="ARBA" id="ARBA00022676"/>
    </source>
</evidence>
<dbReference type="GO" id="GO:0000026">
    <property type="term" value="F:alpha-1,2-mannosyltransferase activity"/>
    <property type="evidence" value="ECO:0007669"/>
    <property type="project" value="TreeGrafter"/>
</dbReference>
<dbReference type="InterPro" id="IPR005599">
    <property type="entry name" value="GPI_mannosylTrfase"/>
</dbReference>
<evidence type="ECO:0000256" key="3">
    <source>
        <dbReference type="ARBA" id="ARBA00007063"/>
    </source>
</evidence>
<keyword evidence="6 10" id="KW-0812">Transmembrane</keyword>